<protein>
    <recommendedName>
        <fullName evidence="5">Secreted protein containing C-terminal beta-propeller domain</fullName>
    </recommendedName>
</protein>
<dbReference type="InterPro" id="IPR019198">
    <property type="entry name" value="Beta_propeller_containing"/>
</dbReference>
<name>A0ABN4YP97_SPOUR</name>
<evidence type="ECO:0000313" key="3">
    <source>
        <dbReference type="EMBL" id="ARF14769.1"/>
    </source>
</evidence>
<reference evidence="3 4" key="1">
    <citation type="submission" date="2016-04" db="EMBL/GenBank/DDBJ databases">
        <title>Comparative Genomics and Epigenetics of Sporosarcina ureae.</title>
        <authorList>
            <person name="Oliver A.S."/>
            <person name="Cooper K.K."/>
        </authorList>
    </citation>
    <scope>NUCLEOTIDE SEQUENCE [LARGE SCALE GENOMIC DNA]</scope>
    <source>
        <strain evidence="3 4">S204</strain>
    </source>
</reference>
<dbReference type="RefSeq" id="WP_051210490.1">
    <property type="nucleotide sequence ID" value="NZ_CP015108.1"/>
</dbReference>
<keyword evidence="2" id="KW-0472">Membrane</keyword>
<feature type="transmembrane region" description="Helical" evidence="2">
    <location>
        <begin position="7"/>
        <end position="27"/>
    </location>
</feature>
<organism evidence="3 4">
    <name type="scientific">Sporosarcina ureae</name>
    <dbReference type="NCBI Taxonomy" id="1571"/>
    <lineage>
        <taxon>Bacteria</taxon>
        <taxon>Bacillati</taxon>
        <taxon>Bacillota</taxon>
        <taxon>Bacilli</taxon>
        <taxon>Bacillales</taxon>
        <taxon>Caryophanaceae</taxon>
        <taxon>Sporosarcina</taxon>
    </lineage>
</organism>
<evidence type="ECO:0000313" key="4">
    <source>
        <dbReference type="Proteomes" id="UP000192486"/>
    </source>
</evidence>
<keyword evidence="2" id="KW-0812">Transmembrane</keyword>
<keyword evidence="4" id="KW-1185">Reference proteome</keyword>
<keyword evidence="2" id="KW-1133">Transmembrane helix</keyword>
<proteinExistence type="predicted"/>
<accession>A0ABN4YP97</accession>
<sequence>MNTGRWLIVLGVAGTIGILVLISFLFWPKVGITSTKSVLAGQSLHVYFTDPVRGNLDASQFYVTKSNKKTPAKLAYGNGKNSLQVGELQPGDYTLHIPANSFGLWKRAADQALSFTVLESIQPVTSIKEIENFFERVKPQGRSEIMEESSSEDKASGGGNDHSKTNQQVAGVDEADTVKTDGDFLYDVLNGDGLMITDIRNPNGMVLASKTDFTDGFYANQLYVDQNKVVVIGGQNLDAPTSTMDQNITEDRIMPMHQLSVIRVYDVTDRMNPKLIRETGAEGYVIGTRKIGRFVYMITNNQPFLWYDHPTPVEDQLVPKVFDSAANQQVQPLALDKISILPGAMEPSYSVITTLDIESGEQGGVDTKAYLGSGEQLYMSEEHLYLTSTNYQDNQQSTSEVFKFILDKTHVHFHQTAQLKGTILNQFSMDEHNGYFRTVTTEGNLWDERNKAKNHLFILDENMKQVGSVENLAVNERIYSARFLGDKAYMVTFRETDPLFVMDVANPTNPKVLGELKIPGFSNYLHPLDEGHLIGFGYETIAKKNPQGGAPIIQTGGMKISVFDVTDFANPKETASEVIGGQGTYSSVQHDHHALFIHPNRNLFGFPISVYEQSKRENILNLQSSGAMIYEITAEHGIVKAADLTNRMTNDYMDWEKEIQRLVYSGNSLYTISVNEVNSYTLDQFTPLDTLERASYTSDSVPPRESIEK</sequence>
<dbReference type="Pfam" id="PF09826">
    <property type="entry name" value="Beta_propel"/>
    <property type="match status" value="1"/>
</dbReference>
<dbReference type="EMBL" id="CP015108">
    <property type="protein sequence ID" value="ARF14769.1"/>
    <property type="molecule type" value="Genomic_DNA"/>
</dbReference>
<evidence type="ECO:0000256" key="1">
    <source>
        <dbReference type="SAM" id="MobiDB-lite"/>
    </source>
</evidence>
<feature type="region of interest" description="Disordered" evidence="1">
    <location>
        <begin position="139"/>
        <end position="174"/>
    </location>
</feature>
<evidence type="ECO:0000256" key="2">
    <source>
        <dbReference type="SAM" id="Phobius"/>
    </source>
</evidence>
<evidence type="ECO:0008006" key="5">
    <source>
        <dbReference type="Google" id="ProtNLM"/>
    </source>
</evidence>
<dbReference type="Proteomes" id="UP000192486">
    <property type="component" value="Chromosome"/>
</dbReference>
<gene>
    <name evidence="3" type="ORF">SporoS204_11780</name>
</gene>